<dbReference type="InterPro" id="IPR050205">
    <property type="entry name" value="CDPK_Ser/Thr_kinases"/>
</dbReference>
<dbReference type="EMBL" id="MNCJ02000327">
    <property type="protein sequence ID" value="KAF5776470.1"/>
    <property type="molecule type" value="Genomic_DNA"/>
</dbReference>
<dbReference type="InterPro" id="IPR000719">
    <property type="entry name" value="Prot_kinase_dom"/>
</dbReference>
<dbReference type="Pfam" id="PF00069">
    <property type="entry name" value="Pkinase"/>
    <property type="match status" value="1"/>
</dbReference>
<dbReference type="GO" id="GO:0004683">
    <property type="term" value="F:calcium/calmodulin-dependent protein kinase activity"/>
    <property type="evidence" value="ECO:0000318"/>
    <property type="project" value="GO_Central"/>
</dbReference>
<evidence type="ECO:0000259" key="9">
    <source>
        <dbReference type="PROSITE" id="PS50011"/>
    </source>
</evidence>
<dbReference type="PROSITE" id="PS50011">
    <property type="entry name" value="PROTEIN_KINASE_DOM"/>
    <property type="match status" value="1"/>
</dbReference>
<evidence type="ECO:0000259" key="10">
    <source>
        <dbReference type="PROSITE" id="PS50222"/>
    </source>
</evidence>
<dbReference type="InterPro" id="IPR011009">
    <property type="entry name" value="Kinase-like_dom_sf"/>
</dbReference>
<dbReference type="SUPFAM" id="SSF47473">
    <property type="entry name" value="EF-hand"/>
    <property type="match status" value="1"/>
</dbReference>
<dbReference type="InterPro" id="IPR011992">
    <property type="entry name" value="EF-hand-dom_pair"/>
</dbReference>
<dbReference type="GO" id="GO:0005737">
    <property type="term" value="C:cytoplasm"/>
    <property type="evidence" value="ECO:0000318"/>
    <property type="project" value="GO_Central"/>
</dbReference>
<dbReference type="AlphaFoldDB" id="A0A9K3HDJ9"/>
<evidence type="ECO:0000256" key="2">
    <source>
        <dbReference type="ARBA" id="ARBA00022527"/>
    </source>
</evidence>
<dbReference type="SUPFAM" id="SSF56112">
    <property type="entry name" value="Protein kinase-like (PK-like)"/>
    <property type="match status" value="1"/>
</dbReference>
<dbReference type="Gene3D" id="3.30.200.20">
    <property type="entry name" value="Phosphorylase Kinase, domain 1"/>
    <property type="match status" value="1"/>
</dbReference>
<evidence type="ECO:0008006" key="13">
    <source>
        <dbReference type="Google" id="ProtNLM"/>
    </source>
</evidence>
<evidence type="ECO:0000256" key="5">
    <source>
        <dbReference type="ARBA" id="ARBA00022777"/>
    </source>
</evidence>
<feature type="domain" description="EF-hand" evidence="10">
    <location>
        <begin position="256"/>
        <end position="291"/>
    </location>
</feature>
<keyword evidence="12" id="KW-1185">Reference proteome</keyword>
<dbReference type="GO" id="GO:0005634">
    <property type="term" value="C:nucleus"/>
    <property type="evidence" value="ECO:0000318"/>
    <property type="project" value="GO_Central"/>
</dbReference>
<dbReference type="GO" id="GO:0005516">
    <property type="term" value="F:calmodulin binding"/>
    <property type="evidence" value="ECO:0000318"/>
    <property type="project" value="GO_Central"/>
</dbReference>
<protein>
    <recommendedName>
        <fullName evidence="13">EF-hand domain pair</fullName>
    </recommendedName>
</protein>
<keyword evidence="3 11" id="KW-0808">Transferase</keyword>
<comment type="caution">
    <text evidence="11">The sequence shown here is derived from an EMBL/GenBank/DDBJ whole genome shotgun (WGS) entry which is preliminary data.</text>
</comment>
<sequence>MHHLAGHPNVIAIKGAYEDAIAVHVVMELCAGGELFDRIIQIGHYTEKKASELRRTIVGVMETCHSLGVMHRDLKPENFLLVDKKEDALLKAIDFGLSVFFTPGHPWVQVDGVAPAKPLDSAVLSRMKQFSPMNKLKKMAPRVIAESLFEEEIAWLKLMFQMIDADNSGQITFEELKAGLKRVSANLKESEIYDLMQEPALRPASNPRQRPRPNPSPRGGGLGVFPEPKPHTPWPNSGTIDYGEFVAATLHLNNIEKEDHLFGAFSYFDKDGSGHINAHELQQACDEFGINAPLEELIQDVDQDNASISTLIISFCYDLPCIS</sequence>
<feature type="domain" description="Protein kinase" evidence="9">
    <location>
        <begin position="1"/>
        <end position="225"/>
    </location>
</feature>
<keyword evidence="2" id="KW-0723">Serine/threonine-protein kinase</keyword>
<evidence type="ECO:0000256" key="1">
    <source>
        <dbReference type="ARBA" id="ARBA00005354"/>
    </source>
</evidence>
<dbReference type="InterPro" id="IPR008271">
    <property type="entry name" value="Ser/Thr_kinase_AS"/>
</dbReference>
<dbReference type="PROSITE" id="PS00108">
    <property type="entry name" value="PROTEIN_KINASE_ST"/>
    <property type="match status" value="1"/>
</dbReference>
<feature type="region of interest" description="Disordered" evidence="8">
    <location>
        <begin position="196"/>
        <end position="230"/>
    </location>
</feature>
<feature type="domain" description="EF-hand" evidence="10">
    <location>
        <begin position="151"/>
        <end position="186"/>
    </location>
</feature>
<dbReference type="GO" id="GO:0005509">
    <property type="term" value="F:calcium ion binding"/>
    <property type="evidence" value="ECO:0007669"/>
    <property type="project" value="InterPro"/>
</dbReference>
<evidence type="ECO:0000313" key="12">
    <source>
        <dbReference type="Proteomes" id="UP000215914"/>
    </source>
</evidence>
<dbReference type="PROSITE" id="PS50222">
    <property type="entry name" value="EF_HAND_2"/>
    <property type="match status" value="2"/>
</dbReference>
<name>A0A9K3HDJ9_HELAN</name>
<dbReference type="Gene3D" id="1.10.238.10">
    <property type="entry name" value="EF-hand"/>
    <property type="match status" value="4"/>
</dbReference>
<reference evidence="11" key="1">
    <citation type="journal article" date="2017" name="Nature">
        <title>The sunflower genome provides insights into oil metabolism, flowering and Asterid evolution.</title>
        <authorList>
            <person name="Badouin H."/>
            <person name="Gouzy J."/>
            <person name="Grassa C.J."/>
            <person name="Murat F."/>
            <person name="Staton S.E."/>
            <person name="Cottret L."/>
            <person name="Lelandais-Briere C."/>
            <person name="Owens G.L."/>
            <person name="Carrere S."/>
            <person name="Mayjonade B."/>
            <person name="Legrand L."/>
            <person name="Gill N."/>
            <person name="Kane N.C."/>
            <person name="Bowers J.E."/>
            <person name="Hubner S."/>
            <person name="Bellec A."/>
            <person name="Berard A."/>
            <person name="Berges H."/>
            <person name="Blanchet N."/>
            <person name="Boniface M.C."/>
            <person name="Brunel D."/>
            <person name="Catrice O."/>
            <person name="Chaidir N."/>
            <person name="Claudel C."/>
            <person name="Donnadieu C."/>
            <person name="Faraut T."/>
            <person name="Fievet G."/>
            <person name="Helmstetter N."/>
            <person name="King M."/>
            <person name="Knapp S.J."/>
            <person name="Lai Z."/>
            <person name="Le Paslier M.C."/>
            <person name="Lippi Y."/>
            <person name="Lorenzon L."/>
            <person name="Mandel J.R."/>
            <person name="Marage G."/>
            <person name="Marchand G."/>
            <person name="Marquand E."/>
            <person name="Bret-Mestries E."/>
            <person name="Morien E."/>
            <person name="Nambeesan S."/>
            <person name="Nguyen T."/>
            <person name="Pegot-Espagnet P."/>
            <person name="Pouilly N."/>
            <person name="Raftis F."/>
            <person name="Sallet E."/>
            <person name="Schiex T."/>
            <person name="Thomas J."/>
            <person name="Vandecasteele C."/>
            <person name="Vares D."/>
            <person name="Vear F."/>
            <person name="Vautrin S."/>
            <person name="Crespi M."/>
            <person name="Mangin B."/>
            <person name="Burke J.M."/>
            <person name="Salse J."/>
            <person name="Munos S."/>
            <person name="Vincourt P."/>
            <person name="Rieseberg L.H."/>
            <person name="Langlade N.B."/>
        </authorList>
    </citation>
    <scope>NUCLEOTIDE SEQUENCE</scope>
    <source>
        <tissue evidence="11">Leaves</tissue>
    </source>
</reference>
<dbReference type="GO" id="GO:0035556">
    <property type="term" value="P:intracellular signal transduction"/>
    <property type="evidence" value="ECO:0000318"/>
    <property type="project" value="GO_Central"/>
</dbReference>
<dbReference type="GO" id="GO:0005524">
    <property type="term" value="F:ATP binding"/>
    <property type="evidence" value="ECO:0007669"/>
    <property type="project" value="UniProtKB-KW"/>
</dbReference>
<evidence type="ECO:0000256" key="7">
    <source>
        <dbReference type="ARBA" id="ARBA00022840"/>
    </source>
</evidence>
<dbReference type="SMART" id="SM00054">
    <property type="entry name" value="EFh"/>
    <property type="match status" value="2"/>
</dbReference>
<dbReference type="Gramene" id="mRNA:HanXRQr2_Chr12g0524621">
    <property type="protein sequence ID" value="mRNA:HanXRQr2_Chr12g0524621"/>
    <property type="gene ID" value="HanXRQr2_Chr12g0524621"/>
</dbReference>
<keyword evidence="4" id="KW-0547">Nucleotide-binding</keyword>
<keyword evidence="5" id="KW-0418">Kinase</keyword>
<dbReference type="Pfam" id="PF00036">
    <property type="entry name" value="EF-hand_1"/>
    <property type="match status" value="1"/>
</dbReference>
<evidence type="ECO:0000313" key="11">
    <source>
        <dbReference type="EMBL" id="KAF5776470.1"/>
    </source>
</evidence>
<dbReference type="SMART" id="SM00220">
    <property type="entry name" value="S_TKc"/>
    <property type="match status" value="1"/>
</dbReference>
<dbReference type="InterPro" id="IPR018247">
    <property type="entry name" value="EF_Hand_1_Ca_BS"/>
</dbReference>
<keyword evidence="6" id="KW-0106">Calcium</keyword>
<dbReference type="Pfam" id="PF13405">
    <property type="entry name" value="EF-hand_6"/>
    <property type="match status" value="1"/>
</dbReference>
<dbReference type="GO" id="GO:0009931">
    <property type="term" value="F:calcium-dependent protein serine/threonine kinase activity"/>
    <property type="evidence" value="ECO:0000318"/>
    <property type="project" value="GO_Central"/>
</dbReference>
<dbReference type="Gene3D" id="1.10.510.10">
    <property type="entry name" value="Transferase(Phosphotransferase) domain 1"/>
    <property type="match status" value="1"/>
</dbReference>
<gene>
    <name evidence="11" type="ORF">HanXRQr2_Chr12g0524621</name>
</gene>
<dbReference type="Proteomes" id="UP000215914">
    <property type="component" value="Unassembled WGS sequence"/>
</dbReference>
<dbReference type="PROSITE" id="PS00018">
    <property type="entry name" value="EF_HAND_1"/>
    <property type="match status" value="2"/>
</dbReference>
<keyword evidence="7" id="KW-0067">ATP-binding</keyword>
<dbReference type="PANTHER" id="PTHR24349">
    <property type="entry name" value="SERINE/THREONINE-PROTEIN KINASE"/>
    <property type="match status" value="1"/>
</dbReference>
<evidence type="ECO:0000256" key="6">
    <source>
        <dbReference type="ARBA" id="ARBA00022837"/>
    </source>
</evidence>
<evidence type="ECO:0000256" key="8">
    <source>
        <dbReference type="SAM" id="MobiDB-lite"/>
    </source>
</evidence>
<dbReference type="InterPro" id="IPR002048">
    <property type="entry name" value="EF_hand_dom"/>
</dbReference>
<comment type="similarity">
    <text evidence="1">Belongs to the protein kinase superfamily. CAMK Ser/Thr protein kinase family. CaMK subfamily.</text>
</comment>
<organism evidence="11 12">
    <name type="scientific">Helianthus annuus</name>
    <name type="common">Common sunflower</name>
    <dbReference type="NCBI Taxonomy" id="4232"/>
    <lineage>
        <taxon>Eukaryota</taxon>
        <taxon>Viridiplantae</taxon>
        <taxon>Streptophyta</taxon>
        <taxon>Embryophyta</taxon>
        <taxon>Tracheophyta</taxon>
        <taxon>Spermatophyta</taxon>
        <taxon>Magnoliopsida</taxon>
        <taxon>eudicotyledons</taxon>
        <taxon>Gunneridae</taxon>
        <taxon>Pentapetalae</taxon>
        <taxon>asterids</taxon>
        <taxon>campanulids</taxon>
        <taxon>Asterales</taxon>
        <taxon>Asteraceae</taxon>
        <taxon>Asteroideae</taxon>
        <taxon>Heliantheae alliance</taxon>
        <taxon>Heliantheae</taxon>
        <taxon>Helianthus</taxon>
    </lineage>
</organism>
<reference evidence="11" key="2">
    <citation type="submission" date="2020-06" db="EMBL/GenBank/DDBJ databases">
        <title>Helianthus annuus Genome sequencing and assembly Release 2.</title>
        <authorList>
            <person name="Gouzy J."/>
            <person name="Langlade N."/>
            <person name="Munos S."/>
        </authorList>
    </citation>
    <scope>NUCLEOTIDE SEQUENCE</scope>
    <source>
        <tissue evidence="11">Leaves</tissue>
    </source>
</reference>
<evidence type="ECO:0000256" key="3">
    <source>
        <dbReference type="ARBA" id="ARBA00022679"/>
    </source>
</evidence>
<proteinExistence type="inferred from homology"/>
<evidence type="ECO:0000256" key="4">
    <source>
        <dbReference type="ARBA" id="ARBA00022741"/>
    </source>
</evidence>
<accession>A0A9K3HDJ9</accession>